<reference evidence="6 7" key="1">
    <citation type="submission" date="2023-06" db="EMBL/GenBank/DDBJ databases">
        <title>Marinobacter azerbaijanicus a moderately halophilic, isolated from Urmia Lake in Azerbaijan region of Iran.</title>
        <authorList>
            <person name="Sanchez-Porro C."/>
            <person name="Aghdam E.M."/>
            <person name="Saheb S.M."/>
            <person name="Tarhriz V."/>
            <person name="Kazemi E."/>
            <person name="Ammozegar M.A."/>
            <person name="Ventosa A."/>
            <person name="Hejazi M.S."/>
        </authorList>
    </citation>
    <scope>NUCLEOTIDE SEQUENCE [LARGE SCALE GENOMIC DNA]</scope>
    <source>
        <strain evidence="6 7">TBZ242</strain>
    </source>
</reference>
<dbReference type="GO" id="GO:0004519">
    <property type="term" value="F:endonuclease activity"/>
    <property type="evidence" value="ECO:0007669"/>
    <property type="project" value="UniProtKB-KW"/>
</dbReference>
<protein>
    <submittedName>
        <fullName evidence="6">Restriction endonuclease subunit S</fullName>
        <ecNumber evidence="6">3.1.21.-</ecNumber>
    </submittedName>
</protein>
<feature type="region of interest" description="Disordered" evidence="4">
    <location>
        <begin position="432"/>
        <end position="463"/>
    </location>
</feature>
<feature type="compositionally biased region" description="Basic residues" evidence="4">
    <location>
        <begin position="444"/>
        <end position="457"/>
    </location>
</feature>
<dbReference type="Gene3D" id="3.90.220.20">
    <property type="entry name" value="DNA methylase specificity domains"/>
    <property type="match status" value="2"/>
</dbReference>
<dbReference type="PANTHER" id="PTHR43140:SF1">
    <property type="entry name" value="TYPE I RESTRICTION ENZYME ECOKI SPECIFICITY SUBUNIT"/>
    <property type="match status" value="1"/>
</dbReference>
<organism evidence="6 7">
    <name type="scientific">Marinobacter azerbaijanicus</name>
    <dbReference type="NCBI Taxonomy" id="3050455"/>
    <lineage>
        <taxon>Bacteria</taxon>
        <taxon>Pseudomonadati</taxon>
        <taxon>Pseudomonadota</taxon>
        <taxon>Gammaproteobacteria</taxon>
        <taxon>Pseudomonadales</taxon>
        <taxon>Marinobacteraceae</taxon>
        <taxon>Marinobacter</taxon>
    </lineage>
</organism>
<evidence type="ECO:0000259" key="5">
    <source>
        <dbReference type="Pfam" id="PF01420"/>
    </source>
</evidence>
<evidence type="ECO:0000256" key="1">
    <source>
        <dbReference type="ARBA" id="ARBA00010923"/>
    </source>
</evidence>
<dbReference type="GO" id="GO:0016787">
    <property type="term" value="F:hydrolase activity"/>
    <property type="evidence" value="ECO:0007669"/>
    <property type="project" value="UniProtKB-KW"/>
</dbReference>
<feature type="domain" description="Type I restriction modification DNA specificity" evidence="5">
    <location>
        <begin position="288"/>
        <end position="392"/>
    </location>
</feature>
<dbReference type="EMBL" id="JASSVS010000007">
    <property type="protein sequence ID" value="MDL0432336.1"/>
    <property type="molecule type" value="Genomic_DNA"/>
</dbReference>
<name>A0ABT7IDV1_9GAMM</name>
<evidence type="ECO:0000256" key="2">
    <source>
        <dbReference type="ARBA" id="ARBA00022747"/>
    </source>
</evidence>
<evidence type="ECO:0000256" key="4">
    <source>
        <dbReference type="SAM" id="MobiDB-lite"/>
    </source>
</evidence>
<evidence type="ECO:0000313" key="6">
    <source>
        <dbReference type="EMBL" id="MDL0432336.1"/>
    </source>
</evidence>
<dbReference type="InterPro" id="IPR044946">
    <property type="entry name" value="Restrct_endonuc_typeI_TRD_sf"/>
</dbReference>
<comment type="similarity">
    <text evidence="1">Belongs to the type-I restriction system S methylase family.</text>
</comment>
<feature type="domain" description="Type I restriction modification DNA specificity" evidence="5">
    <location>
        <begin position="12"/>
        <end position="184"/>
    </location>
</feature>
<evidence type="ECO:0000313" key="7">
    <source>
        <dbReference type="Proteomes" id="UP001227964"/>
    </source>
</evidence>
<dbReference type="Proteomes" id="UP001227964">
    <property type="component" value="Unassembled WGS sequence"/>
</dbReference>
<dbReference type="InterPro" id="IPR051212">
    <property type="entry name" value="Type-I_RE_S_subunit"/>
</dbReference>
<keyword evidence="2" id="KW-0680">Restriction system</keyword>
<evidence type="ECO:0000256" key="3">
    <source>
        <dbReference type="ARBA" id="ARBA00023125"/>
    </source>
</evidence>
<dbReference type="RefSeq" id="WP_285391516.1">
    <property type="nucleotide sequence ID" value="NZ_JASSVS010000007.1"/>
</dbReference>
<accession>A0ABT7IDV1</accession>
<dbReference type="InterPro" id="IPR000055">
    <property type="entry name" value="Restrct_endonuc_typeI_TRD"/>
</dbReference>
<dbReference type="SUPFAM" id="SSF116734">
    <property type="entry name" value="DNA methylase specificity domain"/>
    <property type="match status" value="2"/>
</dbReference>
<keyword evidence="7" id="KW-1185">Reference proteome</keyword>
<feature type="compositionally biased region" description="Basic and acidic residues" evidence="4">
    <location>
        <begin position="433"/>
        <end position="443"/>
    </location>
</feature>
<dbReference type="CDD" id="cd17260">
    <property type="entry name" value="RMtype1_S_EcoEI-TRD1-CR1_like"/>
    <property type="match status" value="1"/>
</dbReference>
<comment type="caution">
    <text evidence="6">The sequence shown here is derived from an EMBL/GenBank/DDBJ whole genome shotgun (WGS) entry which is preliminary data.</text>
</comment>
<dbReference type="EC" id="3.1.21.-" evidence="6"/>
<keyword evidence="6" id="KW-0540">Nuclease</keyword>
<dbReference type="PANTHER" id="PTHR43140">
    <property type="entry name" value="TYPE-1 RESTRICTION ENZYME ECOKI SPECIFICITY PROTEIN"/>
    <property type="match status" value="1"/>
</dbReference>
<dbReference type="Pfam" id="PF01420">
    <property type="entry name" value="Methylase_S"/>
    <property type="match status" value="2"/>
</dbReference>
<gene>
    <name evidence="6" type="ORF">QPM17_14420</name>
</gene>
<keyword evidence="6" id="KW-0255">Endonuclease</keyword>
<proteinExistence type="inferred from homology"/>
<keyword evidence="3" id="KW-0238">DNA-binding</keyword>
<sequence>MTFFSDSELPPNWELLPISEVAEVNPKFDKRSIADDLEITFIPMPAVEAETGYIDVSGVRCFGEVKKGYTGFLEGDVLFAKITPCMENGKMAVVPTLKNSVGFGSTEFHVLRPGTNLDPKFLYYYVSSQQVRFDAEHNMSGAVGQKRVPTAYLAGYRIPVPSINQQKRIVSKIEEIYSELDKGIAALKAAREQLKVYRQSVLKHAVEGKITARWREKNATVSWRLEKLGNLLVLLTSGSRGWAKFYSDCGDTFIRAQNLKHDRLDLDEKTFVALPKKAEGRRTQVQVGDVLVTITGANVTKTGWVSADVGTAYVSQHVALCRPTEDINSEFLYWFLVAEAAGRKQLSKFAYGAGKPGLNLDNIRSVEISLPSLEEQYEIVNKLRELLSIEENVSSIIETELRRVELIRQSVLKKAFSGQLFPQDLNDEPASELLDRIRAETQKGKKTSRASAHRHGSSPRETT</sequence>
<keyword evidence="6" id="KW-0378">Hydrolase</keyword>